<dbReference type="GeneTree" id="ENSGT00940000174692"/>
<keyword evidence="2" id="KW-1185">Reference proteome</keyword>
<reference evidence="2" key="1">
    <citation type="submission" date="2013-03" db="EMBL/GenBank/DDBJ databases">
        <authorList>
            <person name="Jeffery W."/>
            <person name="Warren W."/>
            <person name="Wilson R.K."/>
        </authorList>
    </citation>
    <scope>NUCLEOTIDE SEQUENCE</scope>
    <source>
        <strain evidence="2">female</strain>
    </source>
</reference>
<dbReference type="STRING" id="7994.ENSAMXP00000030386"/>
<name>A0A3B1IKY3_ASTMX</name>
<dbReference type="AlphaFoldDB" id="A0A3B1IKY3"/>
<accession>A0A3B1IKY3</accession>
<evidence type="ECO:0000313" key="1">
    <source>
        <dbReference type="Ensembl" id="ENSAMXP00000030386.1"/>
    </source>
</evidence>
<evidence type="ECO:0000313" key="2">
    <source>
        <dbReference type="Proteomes" id="UP000018467"/>
    </source>
</evidence>
<dbReference type="Bgee" id="ENSAMXG00000039890">
    <property type="expression patterns" value="Expressed in brain and 14 other cell types or tissues"/>
</dbReference>
<dbReference type="Proteomes" id="UP000018467">
    <property type="component" value="Unassembled WGS sequence"/>
</dbReference>
<organism evidence="1 2">
    <name type="scientific">Astyanax mexicanus</name>
    <name type="common">Blind cave fish</name>
    <name type="synonym">Astyanax fasciatus mexicanus</name>
    <dbReference type="NCBI Taxonomy" id="7994"/>
    <lineage>
        <taxon>Eukaryota</taxon>
        <taxon>Metazoa</taxon>
        <taxon>Chordata</taxon>
        <taxon>Craniata</taxon>
        <taxon>Vertebrata</taxon>
        <taxon>Euteleostomi</taxon>
        <taxon>Actinopterygii</taxon>
        <taxon>Neopterygii</taxon>
        <taxon>Teleostei</taxon>
        <taxon>Ostariophysi</taxon>
        <taxon>Characiformes</taxon>
        <taxon>Characoidei</taxon>
        <taxon>Acestrorhamphidae</taxon>
        <taxon>Acestrorhamphinae</taxon>
        <taxon>Astyanax</taxon>
    </lineage>
</organism>
<proteinExistence type="predicted"/>
<reference evidence="2" key="2">
    <citation type="journal article" date="2014" name="Nat. Commun.">
        <title>The cavefish genome reveals candidate genes for eye loss.</title>
        <authorList>
            <person name="McGaugh S.E."/>
            <person name="Gross J.B."/>
            <person name="Aken B."/>
            <person name="Blin M."/>
            <person name="Borowsky R."/>
            <person name="Chalopin D."/>
            <person name="Hinaux H."/>
            <person name="Jeffery W.R."/>
            <person name="Keene A."/>
            <person name="Ma L."/>
            <person name="Minx P."/>
            <person name="Murphy D."/>
            <person name="O'Quin K.E."/>
            <person name="Retaux S."/>
            <person name="Rohner N."/>
            <person name="Searle S.M."/>
            <person name="Stahl B.A."/>
            <person name="Tabin C."/>
            <person name="Volff J.N."/>
            <person name="Yoshizawa M."/>
            <person name="Warren W.C."/>
        </authorList>
    </citation>
    <scope>NUCLEOTIDE SEQUENCE [LARGE SCALE GENOMIC DNA]</scope>
    <source>
        <strain evidence="2">female</strain>
    </source>
</reference>
<protein>
    <submittedName>
        <fullName evidence="1">Uncharacterized protein</fullName>
    </submittedName>
</protein>
<reference evidence="1" key="3">
    <citation type="submission" date="2025-08" db="UniProtKB">
        <authorList>
            <consortium name="Ensembl"/>
        </authorList>
    </citation>
    <scope>IDENTIFICATION</scope>
</reference>
<sequence>CLSVFLHPTIHPSIDTHPLVCALFFLPQDALLRLASVVDVNNLRVAIKETLESLLPKVESVFVYLLEEESQLVCEDPPHEIPPHEGCTIL</sequence>
<dbReference type="InParanoid" id="A0A3B1IKY3"/>
<dbReference type="Ensembl" id="ENSAMXT00000050843.1">
    <property type="protein sequence ID" value="ENSAMXP00000030386.1"/>
    <property type="gene ID" value="ENSAMXG00000039890.1"/>
</dbReference>
<reference evidence="1" key="4">
    <citation type="submission" date="2025-09" db="UniProtKB">
        <authorList>
            <consortium name="Ensembl"/>
        </authorList>
    </citation>
    <scope>IDENTIFICATION</scope>
</reference>